<dbReference type="Proteomes" id="UP001057402">
    <property type="component" value="Chromosome 2"/>
</dbReference>
<comment type="caution">
    <text evidence="1">The sequence shown here is derived from an EMBL/GenBank/DDBJ whole genome shotgun (WGS) entry which is preliminary data.</text>
</comment>
<sequence>MFKVGWCPKPERKIRAWELRGGPYGFARRQQSERYFSFWAGSSGHFFRSIGCFVLWTGCVWCYDRSRRQMREFPICLTICP</sequence>
<evidence type="ECO:0000313" key="1">
    <source>
        <dbReference type="EMBL" id="KAI4385688.1"/>
    </source>
</evidence>
<gene>
    <name evidence="1" type="ORF">MLD38_003683</name>
</gene>
<evidence type="ECO:0000313" key="2">
    <source>
        <dbReference type="Proteomes" id="UP001057402"/>
    </source>
</evidence>
<name>A0ACB9S4X2_9MYRT</name>
<proteinExistence type="predicted"/>
<dbReference type="EMBL" id="CM042881">
    <property type="protein sequence ID" value="KAI4385688.1"/>
    <property type="molecule type" value="Genomic_DNA"/>
</dbReference>
<accession>A0ACB9S4X2</accession>
<keyword evidence="2" id="KW-1185">Reference proteome</keyword>
<protein>
    <submittedName>
        <fullName evidence="1">Uncharacterized protein</fullName>
    </submittedName>
</protein>
<reference evidence="2" key="1">
    <citation type="journal article" date="2023" name="Front. Plant Sci.">
        <title>Chromosomal-level genome assembly of Melastoma candidum provides insights into trichome evolution.</title>
        <authorList>
            <person name="Zhong Y."/>
            <person name="Wu W."/>
            <person name="Sun C."/>
            <person name="Zou P."/>
            <person name="Liu Y."/>
            <person name="Dai S."/>
            <person name="Zhou R."/>
        </authorList>
    </citation>
    <scope>NUCLEOTIDE SEQUENCE [LARGE SCALE GENOMIC DNA]</scope>
</reference>
<organism evidence="1 2">
    <name type="scientific">Melastoma candidum</name>
    <dbReference type="NCBI Taxonomy" id="119954"/>
    <lineage>
        <taxon>Eukaryota</taxon>
        <taxon>Viridiplantae</taxon>
        <taxon>Streptophyta</taxon>
        <taxon>Embryophyta</taxon>
        <taxon>Tracheophyta</taxon>
        <taxon>Spermatophyta</taxon>
        <taxon>Magnoliopsida</taxon>
        <taxon>eudicotyledons</taxon>
        <taxon>Gunneridae</taxon>
        <taxon>Pentapetalae</taxon>
        <taxon>rosids</taxon>
        <taxon>malvids</taxon>
        <taxon>Myrtales</taxon>
        <taxon>Melastomataceae</taxon>
        <taxon>Melastomatoideae</taxon>
        <taxon>Melastomateae</taxon>
        <taxon>Melastoma</taxon>
    </lineage>
</organism>